<reference evidence="2 3" key="1">
    <citation type="journal article" date="2022" name="Nat. Plants">
        <title>Genomes of leafy and leafless Platanthera orchids illuminate the evolution of mycoheterotrophy.</title>
        <authorList>
            <person name="Li M.H."/>
            <person name="Liu K.W."/>
            <person name="Li Z."/>
            <person name="Lu H.C."/>
            <person name="Ye Q.L."/>
            <person name="Zhang D."/>
            <person name="Wang J.Y."/>
            <person name="Li Y.F."/>
            <person name="Zhong Z.M."/>
            <person name="Liu X."/>
            <person name="Yu X."/>
            <person name="Liu D.K."/>
            <person name="Tu X.D."/>
            <person name="Liu B."/>
            <person name="Hao Y."/>
            <person name="Liao X.Y."/>
            <person name="Jiang Y.T."/>
            <person name="Sun W.H."/>
            <person name="Chen J."/>
            <person name="Chen Y.Q."/>
            <person name="Ai Y."/>
            <person name="Zhai J.W."/>
            <person name="Wu S.S."/>
            <person name="Zhou Z."/>
            <person name="Hsiao Y.Y."/>
            <person name="Wu W.L."/>
            <person name="Chen Y.Y."/>
            <person name="Lin Y.F."/>
            <person name="Hsu J.L."/>
            <person name="Li C.Y."/>
            <person name="Wang Z.W."/>
            <person name="Zhao X."/>
            <person name="Zhong W.Y."/>
            <person name="Ma X.K."/>
            <person name="Ma L."/>
            <person name="Huang J."/>
            <person name="Chen G.Z."/>
            <person name="Huang M.Z."/>
            <person name="Huang L."/>
            <person name="Peng D.H."/>
            <person name="Luo Y.B."/>
            <person name="Zou S.Q."/>
            <person name="Chen S.P."/>
            <person name="Lan S."/>
            <person name="Tsai W.C."/>
            <person name="Van de Peer Y."/>
            <person name="Liu Z.J."/>
        </authorList>
    </citation>
    <scope>NUCLEOTIDE SEQUENCE [LARGE SCALE GENOMIC DNA]</scope>
    <source>
        <strain evidence="2">Lor287</strain>
    </source>
</reference>
<dbReference type="PANTHER" id="PTHR47602">
    <property type="entry name" value="F-BOX PROTEIN SKIP22"/>
    <property type="match status" value="1"/>
</dbReference>
<feature type="compositionally biased region" description="Low complexity" evidence="1">
    <location>
        <begin position="61"/>
        <end position="82"/>
    </location>
</feature>
<organism evidence="2 3">
    <name type="scientific">Platanthera zijinensis</name>
    <dbReference type="NCBI Taxonomy" id="2320716"/>
    <lineage>
        <taxon>Eukaryota</taxon>
        <taxon>Viridiplantae</taxon>
        <taxon>Streptophyta</taxon>
        <taxon>Embryophyta</taxon>
        <taxon>Tracheophyta</taxon>
        <taxon>Spermatophyta</taxon>
        <taxon>Magnoliopsida</taxon>
        <taxon>Liliopsida</taxon>
        <taxon>Asparagales</taxon>
        <taxon>Orchidaceae</taxon>
        <taxon>Orchidoideae</taxon>
        <taxon>Orchideae</taxon>
        <taxon>Orchidinae</taxon>
        <taxon>Platanthera</taxon>
    </lineage>
</organism>
<gene>
    <name evidence="2" type="ORF">KSP39_PZI012041</name>
</gene>
<evidence type="ECO:0000256" key="1">
    <source>
        <dbReference type="SAM" id="MobiDB-lite"/>
    </source>
</evidence>
<dbReference type="PANTHER" id="PTHR47602:SF2">
    <property type="entry name" value="F-BOX PROTEIN SKIP22"/>
    <property type="match status" value="1"/>
</dbReference>
<feature type="region of interest" description="Disordered" evidence="1">
    <location>
        <begin position="59"/>
        <end position="88"/>
    </location>
</feature>
<dbReference type="Proteomes" id="UP001418222">
    <property type="component" value="Unassembled WGS sequence"/>
</dbReference>
<comment type="caution">
    <text evidence="2">The sequence shown here is derived from an EMBL/GenBank/DDBJ whole genome shotgun (WGS) entry which is preliminary data.</text>
</comment>
<keyword evidence="3" id="KW-1185">Reference proteome</keyword>
<dbReference type="AlphaFoldDB" id="A0AAP0BFN4"/>
<protein>
    <recommendedName>
        <fullName evidence="4">Ubiquitin-like domain-containing protein</fullName>
    </recommendedName>
</protein>
<evidence type="ECO:0000313" key="2">
    <source>
        <dbReference type="EMBL" id="KAK8937471.1"/>
    </source>
</evidence>
<evidence type="ECO:0008006" key="4">
    <source>
        <dbReference type="Google" id="ProtNLM"/>
    </source>
</evidence>
<accession>A0AAP0BFN4</accession>
<evidence type="ECO:0000313" key="3">
    <source>
        <dbReference type="Proteomes" id="UP001418222"/>
    </source>
</evidence>
<sequence length="88" mass="9183">MKLRIRSTATKETIRVDAPDASSLFDLKSLIASKLSSSSSAPTLPGAVRLSLNRTDEIMASSPGESLTTLGLTSGTSYSTPSNLAKKP</sequence>
<proteinExistence type="predicted"/>
<dbReference type="EMBL" id="JBBWWQ010000010">
    <property type="protein sequence ID" value="KAK8937471.1"/>
    <property type="molecule type" value="Genomic_DNA"/>
</dbReference>
<name>A0AAP0BFN4_9ASPA</name>